<evidence type="ECO:0000259" key="14">
    <source>
        <dbReference type="Pfam" id="PF07885"/>
    </source>
</evidence>
<dbReference type="AlphaFoldDB" id="A0A819EKN0"/>
<keyword evidence="10 13" id="KW-0472">Membrane</keyword>
<dbReference type="Gene3D" id="1.10.287.70">
    <property type="match status" value="1"/>
</dbReference>
<keyword evidence="3" id="KW-0813">Transport</keyword>
<evidence type="ECO:0000256" key="8">
    <source>
        <dbReference type="ARBA" id="ARBA00022989"/>
    </source>
</evidence>
<dbReference type="InterPro" id="IPR013099">
    <property type="entry name" value="K_chnl_dom"/>
</dbReference>
<dbReference type="GO" id="GO:0030322">
    <property type="term" value="P:stabilization of membrane potential"/>
    <property type="evidence" value="ECO:0007669"/>
    <property type="project" value="TreeGrafter"/>
</dbReference>
<dbReference type="Pfam" id="PF07885">
    <property type="entry name" value="Ion_trans_2"/>
    <property type="match status" value="2"/>
</dbReference>
<feature type="compositionally biased region" description="Low complexity" evidence="12">
    <location>
        <begin position="452"/>
        <end position="464"/>
    </location>
</feature>
<evidence type="ECO:0000313" key="17">
    <source>
        <dbReference type="EMBL" id="CAF3737346.1"/>
    </source>
</evidence>
<evidence type="ECO:0000256" key="3">
    <source>
        <dbReference type="ARBA" id="ARBA00022448"/>
    </source>
</evidence>
<feature type="domain" description="Potassium channel" evidence="14">
    <location>
        <begin position="254"/>
        <end position="322"/>
    </location>
</feature>
<feature type="region of interest" description="Disordered" evidence="12">
    <location>
        <begin position="452"/>
        <end position="471"/>
    </location>
</feature>
<dbReference type="GO" id="GO:0022841">
    <property type="term" value="F:potassium ion leak channel activity"/>
    <property type="evidence" value="ECO:0007669"/>
    <property type="project" value="TreeGrafter"/>
</dbReference>
<proteinExistence type="inferred from homology"/>
<keyword evidence="11" id="KW-0407">Ion channel</keyword>
<evidence type="ECO:0000256" key="9">
    <source>
        <dbReference type="ARBA" id="ARBA00023065"/>
    </source>
</evidence>
<keyword evidence="20" id="KW-1185">Reference proteome</keyword>
<dbReference type="PANTHER" id="PTHR11003">
    <property type="entry name" value="POTASSIUM CHANNEL, SUBFAMILY K"/>
    <property type="match status" value="1"/>
</dbReference>
<dbReference type="InterPro" id="IPR003092">
    <property type="entry name" value="2pore_dom_K_chnl_TASK"/>
</dbReference>
<dbReference type="Proteomes" id="UP000663856">
    <property type="component" value="Unassembled WGS sequence"/>
</dbReference>
<dbReference type="GO" id="GO:0015271">
    <property type="term" value="F:outward rectifier potassium channel activity"/>
    <property type="evidence" value="ECO:0007669"/>
    <property type="project" value="TreeGrafter"/>
</dbReference>
<accession>A0A819EKN0</accession>
<keyword evidence="9" id="KW-0406">Ion transport</keyword>
<feature type="domain" description="Potassium channel" evidence="14">
    <location>
        <begin position="113"/>
        <end position="164"/>
    </location>
</feature>
<keyword evidence="7" id="KW-0630">Potassium</keyword>
<dbReference type="PRINTS" id="PR01095">
    <property type="entry name" value="TASKCHANNEL"/>
</dbReference>
<evidence type="ECO:0000256" key="13">
    <source>
        <dbReference type="SAM" id="Phobius"/>
    </source>
</evidence>
<evidence type="ECO:0000256" key="11">
    <source>
        <dbReference type="ARBA" id="ARBA00023303"/>
    </source>
</evidence>
<feature type="transmembrane region" description="Helical" evidence="13">
    <location>
        <begin position="246"/>
        <end position="266"/>
    </location>
</feature>
<comment type="caution">
    <text evidence="18">The sequence shown here is derived from an EMBL/GenBank/DDBJ whole genome shotgun (WGS) entry which is preliminary data.</text>
</comment>
<evidence type="ECO:0000313" key="15">
    <source>
        <dbReference type="EMBL" id="CAF2037449.1"/>
    </source>
</evidence>
<evidence type="ECO:0000313" key="19">
    <source>
        <dbReference type="Proteomes" id="UP000663842"/>
    </source>
</evidence>
<evidence type="ECO:0000256" key="5">
    <source>
        <dbReference type="ARBA" id="ARBA00022692"/>
    </source>
</evidence>
<dbReference type="Proteomes" id="UP000663866">
    <property type="component" value="Unassembled WGS sequence"/>
</dbReference>
<dbReference type="SUPFAM" id="SSF81324">
    <property type="entry name" value="Voltage-gated potassium channels"/>
    <property type="match status" value="2"/>
</dbReference>
<keyword evidence="4" id="KW-0633">Potassium transport</keyword>
<evidence type="ECO:0000313" key="20">
    <source>
        <dbReference type="Proteomes" id="UP000663866"/>
    </source>
</evidence>
<evidence type="ECO:0000256" key="4">
    <source>
        <dbReference type="ARBA" id="ARBA00022538"/>
    </source>
</evidence>
<evidence type="ECO:0000256" key="1">
    <source>
        <dbReference type="ARBA" id="ARBA00004141"/>
    </source>
</evidence>
<dbReference type="Proteomes" id="UP000663887">
    <property type="component" value="Unassembled WGS sequence"/>
</dbReference>
<keyword evidence="6" id="KW-0631">Potassium channel</keyword>
<comment type="similarity">
    <text evidence="2">Belongs to the two pore domain potassium channel (TC 1.A.1.8) family.</text>
</comment>
<dbReference type="EMBL" id="CAJNRG010001696">
    <property type="protein sequence ID" value="CAF2037449.1"/>
    <property type="molecule type" value="Genomic_DNA"/>
</dbReference>
<gene>
    <name evidence="17" type="ORF">OVN521_LOCUS352</name>
    <name evidence="18" type="ORF">UXM345_LOCUS7870</name>
    <name evidence="16" type="ORF">WKI299_LOCUS19697</name>
    <name evidence="15" type="ORF">XDN619_LOCUS6108</name>
</gene>
<evidence type="ECO:0000256" key="12">
    <source>
        <dbReference type="SAM" id="MobiDB-lite"/>
    </source>
</evidence>
<dbReference type="EMBL" id="CAJOBF010000667">
    <property type="protein sequence ID" value="CAF3851808.1"/>
    <property type="molecule type" value="Genomic_DNA"/>
</dbReference>
<feature type="transmembrane region" description="Helical" evidence="13">
    <location>
        <begin position="144"/>
        <end position="168"/>
    </location>
</feature>
<dbReference type="InterPro" id="IPR003280">
    <property type="entry name" value="2pore_dom_K_chnl"/>
</dbReference>
<comment type="subcellular location">
    <subcellularLocation>
        <location evidence="1">Membrane</location>
        <topology evidence="1">Multi-pass membrane protein</topology>
    </subcellularLocation>
</comment>
<feature type="transmembrane region" description="Helical" evidence="13">
    <location>
        <begin position="112"/>
        <end position="132"/>
    </location>
</feature>
<evidence type="ECO:0000256" key="7">
    <source>
        <dbReference type="ARBA" id="ARBA00022958"/>
    </source>
</evidence>
<keyword evidence="8 13" id="KW-1133">Transmembrane helix</keyword>
<evidence type="ECO:0000256" key="6">
    <source>
        <dbReference type="ARBA" id="ARBA00022826"/>
    </source>
</evidence>
<evidence type="ECO:0000256" key="2">
    <source>
        <dbReference type="ARBA" id="ARBA00006666"/>
    </source>
</evidence>
<dbReference type="EMBL" id="CAJOBG010000019">
    <property type="protein sequence ID" value="CAF3737346.1"/>
    <property type="molecule type" value="Genomic_DNA"/>
</dbReference>
<reference evidence="18" key="1">
    <citation type="submission" date="2021-02" db="EMBL/GenBank/DDBJ databases">
        <authorList>
            <person name="Nowell W R."/>
        </authorList>
    </citation>
    <scope>NUCLEOTIDE SEQUENCE</scope>
</reference>
<feature type="transmembrane region" description="Helical" evidence="13">
    <location>
        <begin position="297"/>
        <end position="315"/>
    </location>
</feature>
<evidence type="ECO:0000256" key="10">
    <source>
        <dbReference type="ARBA" id="ARBA00023136"/>
    </source>
</evidence>
<evidence type="ECO:0000313" key="16">
    <source>
        <dbReference type="EMBL" id="CAF2098393.1"/>
    </source>
</evidence>
<sequence length="575" mass="66492">MPKKFNIREWVLSVKYWSLLFIPHVSICLMFLIYILIGASIIQEIETYHKDASSSSSSSSTKNFPRERLISNIIEKRQIFDIEQFTKYVYKHICQYEQEIIKRKQQDFKGNLSWNFSRSLFFIITTLTTISSSDFIPKTNIGKIFLMIYTGFGVPLTLVLLIDLSYLIKRFIKNISLIILYFYSSKNFYYIRRLMLFRFIDKQLNISIEDEDQYEDLHVTTNSSSAQQYCCNFLNIFKKSKHNKDLTLVQLMITLFIYIVIGTYFIPSKSFLDSFYLCFTTIFTISLNKLAYQDDNLFFITIYLIFGLAVMVIFIETIKIRLEMLLVNIAKLLVRNLLDFSRQIGAHDLRTDDSLVDNDINYYPSSESMFSRHPYIPNSTLSEQQSSVRPIGVAEPLRRLSTDLIRVLKNSESNDDTKLHKGTQVTTIIRRCNRCAESPLPVLPIRKHSLVSNSSSSVTDNSSSCEEDDDAMELPLPNLDRIRKRRATLVAKTIINQMATQSRSSSIDEFISPFTLLSKQRHRSAGTPSTPVRCSVKITLSPSLESSRKFDYNQSKFSEISQQISSLVASHEDLN</sequence>
<evidence type="ECO:0000313" key="18">
    <source>
        <dbReference type="EMBL" id="CAF3851808.1"/>
    </source>
</evidence>
<dbReference type="GO" id="GO:0005886">
    <property type="term" value="C:plasma membrane"/>
    <property type="evidence" value="ECO:0007669"/>
    <property type="project" value="TreeGrafter"/>
</dbReference>
<dbReference type="PANTHER" id="PTHR11003:SF335">
    <property type="entry name" value="POTASSIUM CHANNEL DOMAIN-CONTAINING PROTEIN"/>
    <property type="match status" value="1"/>
</dbReference>
<name>A0A819EKN0_9BILA</name>
<keyword evidence="5 13" id="KW-0812">Transmembrane</keyword>
<protein>
    <recommendedName>
        <fullName evidence="14">Potassium channel domain-containing protein</fullName>
    </recommendedName>
</protein>
<dbReference type="Proteomes" id="UP000663842">
    <property type="component" value="Unassembled WGS sequence"/>
</dbReference>
<dbReference type="EMBL" id="CAJNRF010008117">
    <property type="protein sequence ID" value="CAF2098393.1"/>
    <property type="molecule type" value="Genomic_DNA"/>
</dbReference>
<organism evidence="18 19">
    <name type="scientific">Rotaria magnacalcarata</name>
    <dbReference type="NCBI Taxonomy" id="392030"/>
    <lineage>
        <taxon>Eukaryota</taxon>
        <taxon>Metazoa</taxon>
        <taxon>Spiralia</taxon>
        <taxon>Gnathifera</taxon>
        <taxon>Rotifera</taxon>
        <taxon>Eurotatoria</taxon>
        <taxon>Bdelloidea</taxon>
        <taxon>Philodinida</taxon>
        <taxon>Philodinidae</taxon>
        <taxon>Rotaria</taxon>
    </lineage>
</organism>
<feature type="transmembrane region" description="Helical" evidence="13">
    <location>
        <begin position="20"/>
        <end position="42"/>
    </location>
</feature>